<gene>
    <name evidence="1" type="ORF">FJK96_20675</name>
</gene>
<accession>A0AB73U5Q7</accession>
<dbReference type="EMBL" id="CP041150">
    <property type="protein sequence ID" value="QDF72336.1"/>
    <property type="molecule type" value="Genomic_DNA"/>
</dbReference>
<proteinExistence type="predicted"/>
<evidence type="ECO:0000313" key="2">
    <source>
        <dbReference type="Proteomes" id="UP000317728"/>
    </source>
</evidence>
<reference evidence="1 2" key="1">
    <citation type="submission" date="2019-06" db="EMBL/GenBank/DDBJ databases">
        <title>Whole geneome sequnce of Mycobacteroides chelonae M77 isolated from bovine milk from Meghalaya, India.</title>
        <authorList>
            <person name="Vise E."/>
            <person name="Das S."/>
            <person name="Garg A."/>
            <person name="Ghatak S."/>
            <person name="Shakuntala I."/>
            <person name="Milton A.A.P."/>
            <person name="Karam A."/>
            <person name="Sanjukta R."/>
            <person name="Puro K."/>
            <person name="Sen A."/>
        </authorList>
    </citation>
    <scope>NUCLEOTIDE SEQUENCE [LARGE SCALE GENOMIC DNA]</scope>
    <source>
        <strain evidence="1 2">M77</strain>
    </source>
</reference>
<dbReference type="RefSeq" id="WP_074377452.1">
    <property type="nucleotide sequence ID" value="NZ_CP041150.1"/>
</dbReference>
<evidence type="ECO:0000313" key="1">
    <source>
        <dbReference type="EMBL" id="QDF72336.1"/>
    </source>
</evidence>
<protein>
    <submittedName>
        <fullName evidence="1">Uncharacterized protein</fullName>
    </submittedName>
</protein>
<organism evidence="1 2">
    <name type="scientific">Mycobacteroides chelonae</name>
    <name type="common">Mycobacterium chelonae</name>
    <dbReference type="NCBI Taxonomy" id="1774"/>
    <lineage>
        <taxon>Bacteria</taxon>
        <taxon>Bacillati</taxon>
        <taxon>Actinomycetota</taxon>
        <taxon>Actinomycetes</taxon>
        <taxon>Mycobacteriales</taxon>
        <taxon>Mycobacteriaceae</taxon>
        <taxon>Mycobacteroides</taxon>
    </lineage>
</organism>
<dbReference type="AlphaFoldDB" id="A0AB73U5Q7"/>
<name>A0AB73U5Q7_MYCCH</name>
<dbReference type="Proteomes" id="UP000317728">
    <property type="component" value="Chromosome"/>
</dbReference>
<sequence length="83" mass="9413">MSAPTVPMITDPQLRKINILSKECGLIDRTARLRWMSDEVDRELNSSKELTCHEASMLIQVLEYEKSQRAQSSENTTTATEGK</sequence>